<feature type="transmembrane region" description="Helical" evidence="1">
    <location>
        <begin position="209"/>
        <end position="230"/>
    </location>
</feature>
<organism evidence="2 3">
    <name type="scientific">Candidatus Cytomitobacter indipagum</name>
    <dbReference type="NCBI Taxonomy" id="2601575"/>
    <lineage>
        <taxon>Bacteria</taxon>
        <taxon>Pseudomonadati</taxon>
        <taxon>Pseudomonadota</taxon>
        <taxon>Alphaproteobacteria</taxon>
        <taxon>Holosporales</taxon>
        <taxon>Holosporaceae</taxon>
        <taxon>Candidatus Cytomitobacter</taxon>
    </lineage>
</organism>
<dbReference type="AlphaFoldDB" id="A0A5C0UEZ3"/>
<reference evidence="2 3" key="1">
    <citation type="submission" date="2019-08" db="EMBL/GenBank/DDBJ databases">
        <title>Highly reduced genomes of protist endosymbionts show evolutionary convergence.</title>
        <authorList>
            <person name="George E."/>
            <person name="Husnik F."/>
            <person name="Tashyreva D."/>
            <person name="Prokopchuk G."/>
            <person name="Horak A."/>
            <person name="Kwong W.K."/>
            <person name="Lukes J."/>
            <person name="Keeling P.J."/>
        </authorList>
    </citation>
    <scope>NUCLEOTIDE SEQUENCE [LARGE SCALE GENOMIC DNA]</scope>
    <source>
        <strain evidence="2">1605</strain>
    </source>
</reference>
<keyword evidence="1" id="KW-0472">Membrane</keyword>
<keyword evidence="3" id="KW-1185">Reference proteome</keyword>
<keyword evidence="1" id="KW-0812">Transmembrane</keyword>
<evidence type="ECO:0000256" key="1">
    <source>
        <dbReference type="SAM" id="Phobius"/>
    </source>
</evidence>
<proteinExistence type="predicted"/>
<dbReference type="OrthoDB" id="9834350at2"/>
<dbReference type="KEGG" id="cip:FZC35_02850"/>
<accession>A0A5C0UEZ3</accession>
<dbReference type="RefSeq" id="WP_148981134.1">
    <property type="nucleotide sequence ID" value="NZ_CP043315.1"/>
</dbReference>
<keyword evidence="1" id="KW-1133">Transmembrane helix</keyword>
<gene>
    <name evidence="2" type="ORF">FZC35_02850</name>
</gene>
<protein>
    <submittedName>
        <fullName evidence="2">Uncharacterized protein</fullName>
    </submittedName>
</protein>
<dbReference type="Proteomes" id="UP000325155">
    <property type="component" value="Chromosome"/>
</dbReference>
<name>A0A5C0UEZ3_9PROT</name>
<evidence type="ECO:0000313" key="3">
    <source>
        <dbReference type="Proteomes" id="UP000325155"/>
    </source>
</evidence>
<evidence type="ECO:0000313" key="2">
    <source>
        <dbReference type="EMBL" id="QEK38287.1"/>
    </source>
</evidence>
<sequence>MKFIKKIRLILRSMRDANRPNFINALPSFERDIANECITEIIPDKIPGSLNFSERRRWIQHKEKILFDKKSFSRFIVRNHCVWLYTNNDTKPKKWAILEKIKALKLVVSDLSESEIWILDEKDQKICLALLDGKLVNFRLLKDFSNAMLESFVQHMKRYTFEAPKVRLFDCCFDFDYQTESYSKEFIEFKTKLPIDKIKYKYVENYIQLCKIGFVNLLTVLSFAFLLIFLNNQTEKTHLRINEIKSNLDRINKQMSYYPTVSHIKSLQSDSKIQRKMNLKKFTECIKDYQYRLKITAKRIIKLEINGLTTKQKEDIMKVGSESGITEVKFAKVNFTDSAYKLSTHTNIT</sequence>
<dbReference type="EMBL" id="CP043315">
    <property type="protein sequence ID" value="QEK38287.1"/>
    <property type="molecule type" value="Genomic_DNA"/>
</dbReference>